<protein>
    <submittedName>
        <fullName evidence="2">Uncharacterized protein</fullName>
    </submittedName>
</protein>
<dbReference type="Proteomes" id="UP001221757">
    <property type="component" value="Unassembled WGS sequence"/>
</dbReference>
<feature type="transmembrane region" description="Helical" evidence="1">
    <location>
        <begin position="45"/>
        <end position="67"/>
    </location>
</feature>
<keyword evidence="3" id="KW-1185">Reference proteome</keyword>
<sequence>TEDDPELLSSCPIADREVERGGISKLAALAVAAVIVLLVPPVLTVTWIVGIAGAPGLLLAAALRAFLRCSGRK</sequence>
<name>A0AAD7GJ70_MYCRO</name>
<evidence type="ECO:0000313" key="3">
    <source>
        <dbReference type="Proteomes" id="UP001221757"/>
    </source>
</evidence>
<gene>
    <name evidence="2" type="ORF">B0H17DRAFT_1052265</name>
</gene>
<keyword evidence="1" id="KW-0812">Transmembrane</keyword>
<proteinExistence type="predicted"/>
<keyword evidence="1" id="KW-1133">Transmembrane helix</keyword>
<dbReference type="AlphaFoldDB" id="A0AAD7GJ70"/>
<keyword evidence="1" id="KW-0472">Membrane</keyword>
<feature type="transmembrane region" description="Helical" evidence="1">
    <location>
        <begin position="22"/>
        <end position="39"/>
    </location>
</feature>
<feature type="non-terminal residue" evidence="2">
    <location>
        <position position="73"/>
    </location>
</feature>
<reference evidence="2" key="1">
    <citation type="submission" date="2023-03" db="EMBL/GenBank/DDBJ databases">
        <title>Massive genome expansion in bonnet fungi (Mycena s.s.) driven by repeated elements and novel gene families across ecological guilds.</title>
        <authorList>
            <consortium name="Lawrence Berkeley National Laboratory"/>
            <person name="Harder C.B."/>
            <person name="Miyauchi S."/>
            <person name="Viragh M."/>
            <person name="Kuo A."/>
            <person name="Thoen E."/>
            <person name="Andreopoulos B."/>
            <person name="Lu D."/>
            <person name="Skrede I."/>
            <person name="Drula E."/>
            <person name="Henrissat B."/>
            <person name="Morin E."/>
            <person name="Kohler A."/>
            <person name="Barry K."/>
            <person name="LaButti K."/>
            <person name="Morin E."/>
            <person name="Salamov A."/>
            <person name="Lipzen A."/>
            <person name="Mereny Z."/>
            <person name="Hegedus B."/>
            <person name="Baldrian P."/>
            <person name="Stursova M."/>
            <person name="Weitz H."/>
            <person name="Taylor A."/>
            <person name="Grigoriev I.V."/>
            <person name="Nagy L.G."/>
            <person name="Martin F."/>
            <person name="Kauserud H."/>
        </authorList>
    </citation>
    <scope>NUCLEOTIDE SEQUENCE</scope>
    <source>
        <strain evidence="2">CBHHK067</strain>
    </source>
</reference>
<dbReference type="EMBL" id="JARKIE010000030">
    <property type="protein sequence ID" value="KAJ7697480.1"/>
    <property type="molecule type" value="Genomic_DNA"/>
</dbReference>
<comment type="caution">
    <text evidence="2">The sequence shown here is derived from an EMBL/GenBank/DDBJ whole genome shotgun (WGS) entry which is preliminary data.</text>
</comment>
<organism evidence="2 3">
    <name type="scientific">Mycena rosella</name>
    <name type="common">Pink bonnet</name>
    <name type="synonym">Agaricus rosellus</name>
    <dbReference type="NCBI Taxonomy" id="1033263"/>
    <lineage>
        <taxon>Eukaryota</taxon>
        <taxon>Fungi</taxon>
        <taxon>Dikarya</taxon>
        <taxon>Basidiomycota</taxon>
        <taxon>Agaricomycotina</taxon>
        <taxon>Agaricomycetes</taxon>
        <taxon>Agaricomycetidae</taxon>
        <taxon>Agaricales</taxon>
        <taxon>Marasmiineae</taxon>
        <taxon>Mycenaceae</taxon>
        <taxon>Mycena</taxon>
    </lineage>
</organism>
<evidence type="ECO:0000313" key="2">
    <source>
        <dbReference type="EMBL" id="KAJ7697480.1"/>
    </source>
</evidence>
<accession>A0AAD7GJ70</accession>
<evidence type="ECO:0000256" key="1">
    <source>
        <dbReference type="SAM" id="Phobius"/>
    </source>
</evidence>